<keyword evidence="5" id="KW-1185">Reference proteome</keyword>
<keyword evidence="1 2" id="KW-0808">Transferase</keyword>
<organism evidence="4 5">
    <name type="scientific">Alkalicoccus halolimnae</name>
    <dbReference type="NCBI Taxonomy" id="1667239"/>
    <lineage>
        <taxon>Bacteria</taxon>
        <taxon>Bacillati</taxon>
        <taxon>Bacillota</taxon>
        <taxon>Bacilli</taxon>
        <taxon>Bacillales</taxon>
        <taxon>Bacillaceae</taxon>
        <taxon>Alkalicoccus</taxon>
    </lineage>
</organism>
<sequence length="194" mass="21754">MIDTKAKHIVQPLVEKSADTALRAGMHANQVTVIGFLIGLAAALSVYFGYYWTGLLLLWVSGFIDTVDGAMARKTTPSKFGTVLDVSFDRLVEIGIILALAFRFPDTMWAMLLLTASILYTVTIFLTVGAVSDENTEKSFYYQPALAERTEGFLLLSLMIIFVDYLLFFTLLFLFVEIITAMQRLYHAKQILDK</sequence>
<dbReference type="InterPro" id="IPR043130">
    <property type="entry name" value="CDP-OH_PTrfase_TM_dom"/>
</dbReference>
<dbReference type="AlphaFoldDB" id="A0A5C7FKK7"/>
<dbReference type="OrthoDB" id="9790577at2"/>
<dbReference type="GO" id="GO:0016020">
    <property type="term" value="C:membrane"/>
    <property type="evidence" value="ECO:0007669"/>
    <property type="project" value="InterPro"/>
</dbReference>
<feature type="transmembrane region" description="Helical" evidence="3">
    <location>
        <begin position="80"/>
        <end position="102"/>
    </location>
</feature>
<dbReference type="GO" id="GO:0008654">
    <property type="term" value="P:phospholipid biosynthetic process"/>
    <property type="evidence" value="ECO:0007669"/>
    <property type="project" value="InterPro"/>
</dbReference>
<feature type="transmembrane region" description="Helical" evidence="3">
    <location>
        <begin position="33"/>
        <end position="60"/>
    </location>
</feature>
<accession>A0A5C7FKK7</accession>
<keyword evidence="3" id="KW-0472">Membrane</keyword>
<dbReference type="PROSITE" id="PS00379">
    <property type="entry name" value="CDP_ALCOHOL_P_TRANSF"/>
    <property type="match status" value="1"/>
</dbReference>
<name>A0A5C7FKK7_9BACI</name>
<reference evidence="4 5" key="1">
    <citation type="submission" date="2024-01" db="EMBL/GenBank/DDBJ databases">
        <title>Complete Genome Sequence of Alkalicoccus halolimnae BZ-SZ-XJ29T, a Moderately Halophilic Bacterium Isolated from a Salt Lake.</title>
        <authorList>
            <person name="Zhao B."/>
        </authorList>
    </citation>
    <scope>NUCLEOTIDE SEQUENCE [LARGE SCALE GENOMIC DNA]</scope>
    <source>
        <strain evidence="4 5">BZ-SZ-XJ29</strain>
    </source>
</reference>
<dbReference type="InterPro" id="IPR048254">
    <property type="entry name" value="CDP_ALCOHOL_P_TRANSF_CS"/>
</dbReference>
<dbReference type="EC" id="2.7.8.-" evidence="4"/>
<protein>
    <submittedName>
        <fullName evidence="4">CDP-alcohol phosphatidyltransferase family protein</fullName>
        <ecNumber evidence="4">2.7.8.-</ecNumber>
    </submittedName>
</protein>
<dbReference type="Gene3D" id="1.20.120.1760">
    <property type="match status" value="1"/>
</dbReference>
<evidence type="ECO:0000256" key="1">
    <source>
        <dbReference type="ARBA" id="ARBA00022679"/>
    </source>
</evidence>
<dbReference type="RefSeq" id="WP_147802626.1">
    <property type="nucleotide sequence ID" value="NZ_CP144914.1"/>
</dbReference>
<evidence type="ECO:0000313" key="5">
    <source>
        <dbReference type="Proteomes" id="UP000321816"/>
    </source>
</evidence>
<keyword evidence="3" id="KW-1133">Transmembrane helix</keyword>
<dbReference type="Proteomes" id="UP000321816">
    <property type="component" value="Chromosome"/>
</dbReference>
<feature type="transmembrane region" description="Helical" evidence="3">
    <location>
        <begin position="152"/>
        <end position="176"/>
    </location>
</feature>
<gene>
    <name evidence="4" type="ORF">FTX54_016190</name>
</gene>
<evidence type="ECO:0000256" key="3">
    <source>
        <dbReference type="SAM" id="Phobius"/>
    </source>
</evidence>
<feature type="transmembrane region" description="Helical" evidence="3">
    <location>
        <begin position="109"/>
        <end position="132"/>
    </location>
</feature>
<proteinExistence type="inferred from homology"/>
<dbReference type="GO" id="GO:0016780">
    <property type="term" value="F:phosphotransferase activity, for other substituted phosphate groups"/>
    <property type="evidence" value="ECO:0007669"/>
    <property type="project" value="InterPro"/>
</dbReference>
<dbReference type="KEGG" id="ahal:FTX54_016190"/>
<comment type="similarity">
    <text evidence="2">Belongs to the CDP-alcohol phosphatidyltransferase class-I family.</text>
</comment>
<evidence type="ECO:0000256" key="2">
    <source>
        <dbReference type="RuleBase" id="RU003750"/>
    </source>
</evidence>
<evidence type="ECO:0000313" key="4">
    <source>
        <dbReference type="EMBL" id="WWD79909.1"/>
    </source>
</evidence>
<dbReference type="EMBL" id="CP144914">
    <property type="protein sequence ID" value="WWD79909.1"/>
    <property type="molecule type" value="Genomic_DNA"/>
</dbReference>
<dbReference type="InterPro" id="IPR000462">
    <property type="entry name" value="CDP-OH_P_trans"/>
</dbReference>
<keyword evidence="3" id="KW-0812">Transmembrane</keyword>
<dbReference type="Pfam" id="PF01066">
    <property type="entry name" value="CDP-OH_P_transf"/>
    <property type="match status" value="1"/>
</dbReference>